<proteinExistence type="predicted"/>
<protein>
    <submittedName>
        <fullName evidence="1">Uncharacterized protein</fullName>
    </submittedName>
</protein>
<keyword evidence="2" id="KW-1185">Reference proteome</keyword>
<name>A0ACB8W9L0_9TELE</name>
<organism evidence="1 2">
    <name type="scientific">Scortum barcoo</name>
    <name type="common">barcoo grunter</name>
    <dbReference type="NCBI Taxonomy" id="214431"/>
    <lineage>
        <taxon>Eukaryota</taxon>
        <taxon>Metazoa</taxon>
        <taxon>Chordata</taxon>
        <taxon>Craniata</taxon>
        <taxon>Vertebrata</taxon>
        <taxon>Euteleostomi</taxon>
        <taxon>Actinopterygii</taxon>
        <taxon>Neopterygii</taxon>
        <taxon>Teleostei</taxon>
        <taxon>Neoteleostei</taxon>
        <taxon>Acanthomorphata</taxon>
        <taxon>Eupercaria</taxon>
        <taxon>Centrarchiformes</taxon>
        <taxon>Terapontoidei</taxon>
        <taxon>Terapontidae</taxon>
        <taxon>Scortum</taxon>
    </lineage>
</organism>
<dbReference type="EMBL" id="CM041543">
    <property type="protein sequence ID" value="KAI3364350.1"/>
    <property type="molecule type" value="Genomic_DNA"/>
</dbReference>
<sequence length="142" mass="15868">WDFDFELNFKPGLESGLDLTGSANGDSGSSGWILGAPVTLDPNTSSSQLRISEHLTRSTIHCKSQPLTRNPERLKISVLGYEGFISGKHSWDVEVGEYWSIGVATGTKDQRKIWSIYVYTDFLCERTPEYDRTPVLGELIPQ</sequence>
<reference evidence="1" key="1">
    <citation type="submission" date="2022-04" db="EMBL/GenBank/DDBJ databases">
        <title>Jade perch genome.</title>
        <authorList>
            <person name="Chao B."/>
        </authorList>
    </citation>
    <scope>NUCLEOTIDE SEQUENCE</scope>
    <source>
        <strain evidence="1">CB-2022</strain>
    </source>
</reference>
<feature type="non-terminal residue" evidence="1">
    <location>
        <position position="1"/>
    </location>
</feature>
<accession>A0ACB8W9L0</accession>
<evidence type="ECO:0000313" key="2">
    <source>
        <dbReference type="Proteomes" id="UP000831701"/>
    </source>
</evidence>
<gene>
    <name evidence="1" type="ORF">L3Q82_011153</name>
</gene>
<feature type="non-terminal residue" evidence="1">
    <location>
        <position position="142"/>
    </location>
</feature>
<evidence type="ECO:0000313" key="1">
    <source>
        <dbReference type="EMBL" id="KAI3364350.1"/>
    </source>
</evidence>
<comment type="caution">
    <text evidence="1">The sequence shown here is derived from an EMBL/GenBank/DDBJ whole genome shotgun (WGS) entry which is preliminary data.</text>
</comment>
<dbReference type="Proteomes" id="UP000831701">
    <property type="component" value="Chromosome 13"/>
</dbReference>